<reference evidence="1" key="2">
    <citation type="submission" date="2023-05" db="EMBL/GenBank/DDBJ databases">
        <authorList>
            <consortium name="Lawrence Berkeley National Laboratory"/>
            <person name="Steindorff A."/>
            <person name="Hensen N."/>
            <person name="Bonometti L."/>
            <person name="Westerberg I."/>
            <person name="Brannstrom I.O."/>
            <person name="Guillou S."/>
            <person name="Cros-Aarteil S."/>
            <person name="Calhoun S."/>
            <person name="Haridas S."/>
            <person name="Kuo A."/>
            <person name="Mondo S."/>
            <person name="Pangilinan J."/>
            <person name="Riley R."/>
            <person name="Labutti K."/>
            <person name="Andreopoulos B."/>
            <person name="Lipzen A."/>
            <person name="Chen C."/>
            <person name="Yanf M."/>
            <person name="Daum C."/>
            <person name="Ng V."/>
            <person name="Clum A."/>
            <person name="Ohm R."/>
            <person name="Martin F."/>
            <person name="Silar P."/>
            <person name="Natvig D."/>
            <person name="Lalanne C."/>
            <person name="Gautier V."/>
            <person name="Ament-Velasquez S.L."/>
            <person name="Kruys A."/>
            <person name="Hutchinson M.I."/>
            <person name="Powell A.J."/>
            <person name="Barry K."/>
            <person name="Miller A.N."/>
            <person name="Grigoriev I.V."/>
            <person name="Debuchy R."/>
            <person name="Gladieux P."/>
            <person name="Thoren M.H."/>
            <person name="Johannesson H."/>
        </authorList>
    </citation>
    <scope>NUCLEOTIDE SEQUENCE</scope>
    <source>
        <strain evidence="1">CBS 990.96</strain>
    </source>
</reference>
<comment type="caution">
    <text evidence="1">The sequence shown here is derived from an EMBL/GenBank/DDBJ whole genome shotgun (WGS) entry which is preliminary data.</text>
</comment>
<protein>
    <submittedName>
        <fullName evidence="1">Uncharacterized protein</fullName>
    </submittedName>
</protein>
<evidence type="ECO:0000313" key="2">
    <source>
        <dbReference type="Proteomes" id="UP001301958"/>
    </source>
</evidence>
<dbReference type="Gene3D" id="2.120.10.80">
    <property type="entry name" value="Kelch-type beta propeller"/>
    <property type="match status" value="1"/>
</dbReference>
<gene>
    <name evidence="1" type="ORF">QBC38DRAFT_54423</name>
</gene>
<sequence>MSLSFQVPNGPVQTPHKRDPRVPVVCHGFMFSNLIDRVWLFGGYPVGQNVTQIPNNIWRFQPLNSKTWEEVPLQSNGTSFRPYRGVGCNVPKLQKGYYLDRLGGHPDDPEHLHWLHEFDMKTETIQSFPVPGYVPVVNQSLVFLDTGSRKGALFALGGSVEKDGVLTTAPLTSVFILDIESRKWIEQPVTGLLGDLSEDGTVSVGPPDGGIPRSRVSACAAVGTAQDKTSHNIFYMGGTNETKAVTSV</sequence>
<evidence type="ECO:0000313" key="1">
    <source>
        <dbReference type="EMBL" id="KAK4223225.1"/>
    </source>
</evidence>
<dbReference type="EMBL" id="MU865434">
    <property type="protein sequence ID" value="KAK4223225.1"/>
    <property type="molecule type" value="Genomic_DNA"/>
</dbReference>
<reference evidence="1" key="1">
    <citation type="journal article" date="2023" name="Mol. Phylogenet. Evol.">
        <title>Genome-scale phylogeny and comparative genomics of the fungal order Sordariales.</title>
        <authorList>
            <person name="Hensen N."/>
            <person name="Bonometti L."/>
            <person name="Westerberg I."/>
            <person name="Brannstrom I.O."/>
            <person name="Guillou S."/>
            <person name="Cros-Aarteil S."/>
            <person name="Calhoun S."/>
            <person name="Haridas S."/>
            <person name="Kuo A."/>
            <person name="Mondo S."/>
            <person name="Pangilinan J."/>
            <person name="Riley R."/>
            <person name="LaButti K."/>
            <person name="Andreopoulos B."/>
            <person name="Lipzen A."/>
            <person name="Chen C."/>
            <person name="Yan M."/>
            <person name="Daum C."/>
            <person name="Ng V."/>
            <person name="Clum A."/>
            <person name="Steindorff A."/>
            <person name="Ohm R.A."/>
            <person name="Martin F."/>
            <person name="Silar P."/>
            <person name="Natvig D.O."/>
            <person name="Lalanne C."/>
            <person name="Gautier V."/>
            <person name="Ament-Velasquez S.L."/>
            <person name="Kruys A."/>
            <person name="Hutchinson M.I."/>
            <person name="Powell A.J."/>
            <person name="Barry K."/>
            <person name="Miller A.N."/>
            <person name="Grigoriev I.V."/>
            <person name="Debuchy R."/>
            <person name="Gladieux P."/>
            <person name="Hiltunen Thoren M."/>
            <person name="Johannesson H."/>
        </authorList>
    </citation>
    <scope>NUCLEOTIDE SEQUENCE</scope>
    <source>
        <strain evidence="1">CBS 990.96</strain>
    </source>
</reference>
<dbReference type="Proteomes" id="UP001301958">
    <property type="component" value="Unassembled WGS sequence"/>
</dbReference>
<dbReference type="InterPro" id="IPR015915">
    <property type="entry name" value="Kelch-typ_b-propeller"/>
</dbReference>
<keyword evidence="2" id="KW-1185">Reference proteome</keyword>
<proteinExistence type="predicted"/>
<dbReference type="SUPFAM" id="SSF117281">
    <property type="entry name" value="Kelch motif"/>
    <property type="match status" value="1"/>
</dbReference>
<name>A0AAN7BH65_9PEZI</name>
<organism evidence="1 2">
    <name type="scientific">Podospora fimiseda</name>
    <dbReference type="NCBI Taxonomy" id="252190"/>
    <lineage>
        <taxon>Eukaryota</taxon>
        <taxon>Fungi</taxon>
        <taxon>Dikarya</taxon>
        <taxon>Ascomycota</taxon>
        <taxon>Pezizomycotina</taxon>
        <taxon>Sordariomycetes</taxon>
        <taxon>Sordariomycetidae</taxon>
        <taxon>Sordariales</taxon>
        <taxon>Podosporaceae</taxon>
        <taxon>Podospora</taxon>
    </lineage>
</organism>
<dbReference type="AlphaFoldDB" id="A0AAN7BH65"/>
<accession>A0AAN7BH65</accession>